<reference evidence="1 2" key="1">
    <citation type="submission" date="2020-01" db="EMBL/GenBank/DDBJ databases">
        <authorList>
            <person name="Sanchez-Estrada R."/>
            <person name="Gonzalez-Y-Merchand J.A."/>
            <person name="Rivera-Gutierrez S."/>
        </authorList>
    </citation>
    <scope>NUCLEOTIDE SEQUENCE [LARGE SCALE GENOMIC DNA]</scope>
    <source>
        <strain evidence="1 2">CST 7247</strain>
    </source>
</reference>
<dbReference type="EMBL" id="JAACYR010000074">
    <property type="protein sequence ID" value="NDJ91061.1"/>
    <property type="molecule type" value="Genomic_DNA"/>
</dbReference>
<protein>
    <submittedName>
        <fullName evidence="1">Uncharacterized protein</fullName>
    </submittedName>
</protein>
<dbReference type="AlphaFoldDB" id="A0A7K3LFC0"/>
<evidence type="ECO:0000313" key="2">
    <source>
        <dbReference type="Proteomes" id="UP000466523"/>
    </source>
</evidence>
<dbReference type="RefSeq" id="WP_162112910.1">
    <property type="nucleotide sequence ID" value="NZ_JAACYR010000074.1"/>
</dbReference>
<accession>A0A7K3LFC0</accession>
<name>A0A7K3LFC0_9MYCO</name>
<sequence length="108" mass="11921">MDDDNEQVVEGTGWIDMPGFGRINPRRDNFEGGRQFFTAMTDNGEFAKATGDSITGGPETFRYEPDLPFLLADRSGRCFEVTISFLVGGRYAVKYRPGDWPGGATGGW</sequence>
<gene>
    <name evidence="1" type="ORF">GWR20_18225</name>
</gene>
<proteinExistence type="predicted"/>
<comment type="caution">
    <text evidence="1">The sequence shown here is derived from an EMBL/GenBank/DDBJ whole genome shotgun (WGS) entry which is preliminary data.</text>
</comment>
<organism evidence="1 2">
    <name type="scientific">Mycolicibacter kumamotonensis</name>
    <dbReference type="NCBI Taxonomy" id="354243"/>
    <lineage>
        <taxon>Bacteria</taxon>
        <taxon>Bacillati</taxon>
        <taxon>Actinomycetota</taxon>
        <taxon>Actinomycetes</taxon>
        <taxon>Mycobacteriales</taxon>
        <taxon>Mycobacteriaceae</taxon>
        <taxon>Mycolicibacter</taxon>
    </lineage>
</organism>
<dbReference type="Proteomes" id="UP000466523">
    <property type="component" value="Unassembled WGS sequence"/>
</dbReference>
<evidence type="ECO:0000313" key="1">
    <source>
        <dbReference type="EMBL" id="NDJ91061.1"/>
    </source>
</evidence>